<reference evidence="1 2" key="1">
    <citation type="journal article" date="2015" name="Genome Announc.">
        <title>Draft Genome of the Euendolithic (true boring) Cyanobacterium Mastigocoleus testarum strain BC008.</title>
        <authorList>
            <person name="Guida B.S."/>
            <person name="Garcia-Pichel F."/>
        </authorList>
    </citation>
    <scope>NUCLEOTIDE SEQUENCE [LARGE SCALE GENOMIC DNA]</scope>
    <source>
        <strain evidence="1 2">BC008</strain>
    </source>
</reference>
<gene>
    <name evidence="1" type="ORF">BC008_33615</name>
</gene>
<dbReference type="Gene3D" id="2.60.34.30">
    <property type="entry name" value="Competence, DNA-entry nuclease inhibitor, ComJ"/>
    <property type="match status" value="1"/>
</dbReference>
<protein>
    <submittedName>
        <fullName evidence="1">Uncharacterized protein</fullName>
    </submittedName>
</protein>
<comment type="caution">
    <text evidence="1">The sequence shown here is derived from an EMBL/GenBank/DDBJ whole genome shotgun (WGS) entry which is preliminary data.</text>
</comment>
<dbReference type="InterPro" id="IPR038691">
    <property type="entry name" value="ComJ_sf"/>
</dbReference>
<proteinExistence type="predicted"/>
<keyword evidence="2" id="KW-1185">Reference proteome</keyword>
<evidence type="ECO:0000313" key="1">
    <source>
        <dbReference type="EMBL" id="KST68591.1"/>
    </source>
</evidence>
<accession>A0A0V7ZWI2</accession>
<dbReference type="AlphaFoldDB" id="A0A0V7ZWI2"/>
<organism evidence="1 2">
    <name type="scientific">Mastigocoleus testarum BC008</name>
    <dbReference type="NCBI Taxonomy" id="371196"/>
    <lineage>
        <taxon>Bacteria</taxon>
        <taxon>Bacillati</taxon>
        <taxon>Cyanobacteriota</taxon>
        <taxon>Cyanophyceae</taxon>
        <taxon>Nostocales</taxon>
        <taxon>Hapalosiphonaceae</taxon>
        <taxon>Mastigocoleus</taxon>
    </lineage>
</organism>
<name>A0A0V7ZWI2_9CYAN</name>
<dbReference type="Proteomes" id="UP000053372">
    <property type="component" value="Unassembled WGS sequence"/>
</dbReference>
<sequence length="162" mass="18331">MPNLLMGPQGFIWYPDFIGFDMLSDAESYWVKIAVSQTLEMDPIIAAAKDSFEASAIALPFQIVDGERVYLFGDDDATIFSFTLPVGHYQLLFQNRNFTTEEIENSPHLKYRDLDGDDCDRIPELCILTFIPTNTAIKPEILVYKGSLETTEPPEPLILCDQ</sequence>
<dbReference type="EMBL" id="LMTZ01000055">
    <property type="protein sequence ID" value="KST68591.1"/>
    <property type="molecule type" value="Genomic_DNA"/>
</dbReference>
<evidence type="ECO:0000313" key="2">
    <source>
        <dbReference type="Proteomes" id="UP000053372"/>
    </source>
</evidence>